<dbReference type="AlphaFoldDB" id="A0A9E8MVR0"/>
<keyword evidence="8" id="KW-0067">ATP-binding</keyword>
<dbReference type="PANTHER" id="PTHR33540">
    <property type="entry name" value="TRNA THREONYLCARBAMOYLADENOSINE BIOSYNTHESIS PROTEIN TSAE"/>
    <property type="match status" value="1"/>
</dbReference>
<keyword evidence="5" id="KW-0819">tRNA processing</keyword>
<evidence type="ECO:0000256" key="9">
    <source>
        <dbReference type="ARBA" id="ARBA00022842"/>
    </source>
</evidence>
<organism evidence="11 12">
    <name type="scientific">Lacinutrix neustonica</name>
    <dbReference type="NCBI Taxonomy" id="2980107"/>
    <lineage>
        <taxon>Bacteria</taxon>
        <taxon>Pseudomonadati</taxon>
        <taxon>Bacteroidota</taxon>
        <taxon>Flavobacteriia</taxon>
        <taxon>Flavobacteriales</taxon>
        <taxon>Flavobacteriaceae</taxon>
        <taxon>Lacinutrix</taxon>
    </lineage>
</organism>
<name>A0A9E8MVR0_9FLAO</name>
<dbReference type="KEGG" id="lnu:N7U66_01190"/>
<comment type="similarity">
    <text evidence="2">Belongs to the TsaE family.</text>
</comment>
<evidence type="ECO:0000256" key="4">
    <source>
        <dbReference type="ARBA" id="ARBA00022490"/>
    </source>
</evidence>
<keyword evidence="7" id="KW-0547">Nucleotide-binding</keyword>
<protein>
    <recommendedName>
        <fullName evidence="3">tRNA threonylcarbamoyladenosine biosynthesis protein TsaE</fullName>
    </recommendedName>
    <alternativeName>
        <fullName evidence="10">t(6)A37 threonylcarbamoyladenosine biosynthesis protein TsaE</fullName>
    </alternativeName>
</protein>
<evidence type="ECO:0000256" key="1">
    <source>
        <dbReference type="ARBA" id="ARBA00004496"/>
    </source>
</evidence>
<keyword evidence="4" id="KW-0963">Cytoplasm</keyword>
<dbReference type="SUPFAM" id="SSF52540">
    <property type="entry name" value="P-loop containing nucleoside triphosphate hydrolases"/>
    <property type="match status" value="1"/>
</dbReference>
<dbReference type="Gene3D" id="3.40.50.300">
    <property type="entry name" value="P-loop containing nucleotide triphosphate hydrolases"/>
    <property type="match status" value="1"/>
</dbReference>
<dbReference type="InterPro" id="IPR027417">
    <property type="entry name" value="P-loop_NTPase"/>
</dbReference>
<keyword evidence="9" id="KW-0460">Magnesium</keyword>
<dbReference type="NCBIfam" id="TIGR00150">
    <property type="entry name" value="T6A_YjeE"/>
    <property type="match status" value="1"/>
</dbReference>
<evidence type="ECO:0000313" key="12">
    <source>
        <dbReference type="Proteomes" id="UP001164705"/>
    </source>
</evidence>
<dbReference type="Proteomes" id="UP001164705">
    <property type="component" value="Chromosome"/>
</dbReference>
<keyword evidence="6" id="KW-0479">Metal-binding</keyword>
<dbReference type="GO" id="GO:0002949">
    <property type="term" value="P:tRNA threonylcarbamoyladenosine modification"/>
    <property type="evidence" value="ECO:0007669"/>
    <property type="project" value="InterPro"/>
</dbReference>
<reference evidence="11" key="1">
    <citation type="submission" date="2022-11" db="EMBL/GenBank/DDBJ databases">
        <title>Lacinutrix neustonica HL-RS19T sp. nov., isolated from the surface microlayer sample of brackish Lake Shihwa.</title>
        <authorList>
            <person name="Choi J.Y."/>
            <person name="Hwang C.Y."/>
        </authorList>
    </citation>
    <scope>NUCLEOTIDE SEQUENCE</scope>
    <source>
        <strain evidence="11">HL-RS19</strain>
    </source>
</reference>
<dbReference type="GO" id="GO:0046872">
    <property type="term" value="F:metal ion binding"/>
    <property type="evidence" value="ECO:0007669"/>
    <property type="project" value="UniProtKB-KW"/>
</dbReference>
<keyword evidence="12" id="KW-1185">Reference proteome</keyword>
<dbReference type="Pfam" id="PF02367">
    <property type="entry name" value="TsaE"/>
    <property type="match status" value="1"/>
</dbReference>
<evidence type="ECO:0000256" key="3">
    <source>
        <dbReference type="ARBA" id="ARBA00019010"/>
    </source>
</evidence>
<evidence type="ECO:0000256" key="8">
    <source>
        <dbReference type="ARBA" id="ARBA00022840"/>
    </source>
</evidence>
<evidence type="ECO:0000256" key="10">
    <source>
        <dbReference type="ARBA" id="ARBA00032441"/>
    </source>
</evidence>
<evidence type="ECO:0000256" key="6">
    <source>
        <dbReference type="ARBA" id="ARBA00022723"/>
    </source>
</evidence>
<evidence type="ECO:0000256" key="2">
    <source>
        <dbReference type="ARBA" id="ARBA00007599"/>
    </source>
</evidence>
<comment type="subcellular location">
    <subcellularLocation>
        <location evidence="1">Cytoplasm</location>
    </subcellularLocation>
</comment>
<proteinExistence type="inferred from homology"/>
<dbReference type="EMBL" id="CP113088">
    <property type="protein sequence ID" value="WAC02378.1"/>
    <property type="molecule type" value="Genomic_DNA"/>
</dbReference>
<dbReference type="InterPro" id="IPR003442">
    <property type="entry name" value="T6A_TsaE"/>
</dbReference>
<evidence type="ECO:0000313" key="11">
    <source>
        <dbReference type="EMBL" id="WAC02378.1"/>
    </source>
</evidence>
<dbReference type="GO" id="GO:0005737">
    <property type="term" value="C:cytoplasm"/>
    <property type="evidence" value="ECO:0007669"/>
    <property type="project" value="UniProtKB-SubCell"/>
</dbReference>
<dbReference type="PANTHER" id="PTHR33540:SF2">
    <property type="entry name" value="TRNA THREONYLCARBAMOYLADENOSINE BIOSYNTHESIS PROTEIN TSAE"/>
    <property type="match status" value="1"/>
</dbReference>
<gene>
    <name evidence="11" type="primary">tsaE</name>
    <name evidence="11" type="ORF">N7U66_01190</name>
</gene>
<sequence>MQITYTLDELDLVANKIIEKSTSKVLLFDAEMGMGKTTLIKAIVRALGSKDTVSSPTFSLVNEYQLNKRQVYHFDLYRVETEEELYDFGIEDYLNKDAWLLIEWP</sequence>
<accession>A0A9E8MVR0</accession>
<evidence type="ECO:0000256" key="5">
    <source>
        <dbReference type="ARBA" id="ARBA00022694"/>
    </source>
</evidence>
<dbReference type="GO" id="GO:0005524">
    <property type="term" value="F:ATP binding"/>
    <property type="evidence" value="ECO:0007669"/>
    <property type="project" value="UniProtKB-KW"/>
</dbReference>
<dbReference type="RefSeq" id="WP_267676976.1">
    <property type="nucleotide sequence ID" value="NZ_CP113088.1"/>
</dbReference>
<evidence type="ECO:0000256" key="7">
    <source>
        <dbReference type="ARBA" id="ARBA00022741"/>
    </source>
</evidence>